<reference evidence="1" key="1">
    <citation type="submission" date="2020-05" db="EMBL/GenBank/DDBJ databases">
        <title>Large-scale comparative analyses of tick genomes elucidate their genetic diversity and vector capacities.</title>
        <authorList>
            <person name="Jia N."/>
            <person name="Wang J."/>
            <person name="Shi W."/>
            <person name="Du L."/>
            <person name="Sun Y."/>
            <person name="Zhan W."/>
            <person name="Jiang J."/>
            <person name="Wang Q."/>
            <person name="Zhang B."/>
            <person name="Ji P."/>
            <person name="Sakyi L.B."/>
            <person name="Cui X."/>
            <person name="Yuan T."/>
            <person name="Jiang B."/>
            <person name="Yang W."/>
            <person name="Lam T.T.-Y."/>
            <person name="Chang Q."/>
            <person name="Ding S."/>
            <person name="Wang X."/>
            <person name="Zhu J."/>
            <person name="Ruan X."/>
            <person name="Zhao L."/>
            <person name="Wei J."/>
            <person name="Que T."/>
            <person name="Du C."/>
            <person name="Cheng J."/>
            <person name="Dai P."/>
            <person name="Han X."/>
            <person name="Huang E."/>
            <person name="Gao Y."/>
            <person name="Liu J."/>
            <person name="Shao H."/>
            <person name="Ye R."/>
            <person name="Li L."/>
            <person name="Wei W."/>
            <person name="Wang X."/>
            <person name="Wang C."/>
            <person name="Yang T."/>
            <person name="Huo Q."/>
            <person name="Li W."/>
            <person name="Guo W."/>
            <person name="Chen H."/>
            <person name="Zhou L."/>
            <person name="Ni X."/>
            <person name="Tian J."/>
            <person name="Zhou Y."/>
            <person name="Sheng Y."/>
            <person name="Liu T."/>
            <person name="Pan Y."/>
            <person name="Xia L."/>
            <person name="Li J."/>
            <person name="Zhao F."/>
            <person name="Cao W."/>
        </authorList>
    </citation>
    <scope>NUCLEOTIDE SEQUENCE</scope>
    <source>
        <strain evidence="1">Hyas-2018</strain>
    </source>
</reference>
<accession>A0ACB7THA8</accession>
<comment type="caution">
    <text evidence="1">The sequence shown here is derived from an EMBL/GenBank/DDBJ whole genome shotgun (WGS) entry which is preliminary data.</text>
</comment>
<dbReference type="EMBL" id="CM023481">
    <property type="protein sequence ID" value="KAH6945702.1"/>
    <property type="molecule type" value="Genomic_DNA"/>
</dbReference>
<organism evidence="1 2">
    <name type="scientific">Hyalomma asiaticum</name>
    <name type="common">Tick</name>
    <dbReference type="NCBI Taxonomy" id="266040"/>
    <lineage>
        <taxon>Eukaryota</taxon>
        <taxon>Metazoa</taxon>
        <taxon>Ecdysozoa</taxon>
        <taxon>Arthropoda</taxon>
        <taxon>Chelicerata</taxon>
        <taxon>Arachnida</taxon>
        <taxon>Acari</taxon>
        <taxon>Parasitiformes</taxon>
        <taxon>Ixodida</taxon>
        <taxon>Ixodoidea</taxon>
        <taxon>Ixodidae</taxon>
        <taxon>Hyalomminae</taxon>
        <taxon>Hyalomma</taxon>
    </lineage>
</organism>
<protein>
    <submittedName>
        <fullName evidence="1">Uncharacterized protein</fullName>
    </submittedName>
</protein>
<evidence type="ECO:0000313" key="1">
    <source>
        <dbReference type="EMBL" id="KAH6945702.1"/>
    </source>
</evidence>
<keyword evidence="2" id="KW-1185">Reference proteome</keyword>
<dbReference type="Proteomes" id="UP000821845">
    <property type="component" value="Chromosome 1"/>
</dbReference>
<sequence length="265" mass="29796">MGATKGAAFHRFHTSPKNLTTRRRLYLPHALTVNVPSAKRAGKSAPPPKCRKPLGSHEATQVMSSEDDDDDGDDVVPKQLLLEEKKKNALPCKKLAVLRKEKEKLQERHGRLEDNLLNQLAVFTQNFTLFQPLELNKEPHNEVVELLAEVKGKIHLGNGVFIHTEKWEMLLTRDRDSLFCKEVTRLVWGTAAVRVRSVTGALCRRFLKDGNAIEKPALSPHKLEAVGSRAALYLRCKSSGPIRRDCQVPRCTLCHRYGHEASECA</sequence>
<evidence type="ECO:0000313" key="2">
    <source>
        <dbReference type="Proteomes" id="UP000821845"/>
    </source>
</evidence>
<name>A0ACB7THA8_HYAAI</name>
<proteinExistence type="predicted"/>
<gene>
    <name evidence="1" type="ORF">HPB50_009681</name>
</gene>